<evidence type="ECO:0008006" key="3">
    <source>
        <dbReference type="Google" id="ProtNLM"/>
    </source>
</evidence>
<organism evidence="1 2">
    <name type="scientific">Caldifermentibacillus hisashii</name>
    <dbReference type="NCBI Taxonomy" id="996558"/>
    <lineage>
        <taxon>Bacteria</taxon>
        <taxon>Bacillati</taxon>
        <taxon>Bacillota</taxon>
        <taxon>Bacilli</taxon>
        <taxon>Bacillales</taxon>
        <taxon>Bacillaceae</taxon>
        <taxon>Caldifermentibacillus</taxon>
    </lineage>
</organism>
<dbReference type="Proteomes" id="UP001459714">
    <property type="component" value="Unassembled WGS sequence"/>
</dbReference>
<dbReference type="RefSeq" id="WP_342021040.1">
    <property type="nucleotide sequence ID" value="NZ_JBBYAK010000002.1"/>
</dbReference>
<protein>
    <recommendedName>
        <fullName evidence="3">DUF4375 domain-containing protein</fullName>
    </recommendedName>
</protein>
<accession>A0ABU9K4L5</accession>
<proteinExistence type="predicted"/>
<dbReference type="EMBL" id="JBBYAK010000002">
    <property type="protein sequence ID" value="MEL3959402.1"/>
    <property type="molecule type" value="Genomic_DNA"/>
</dbReference>
<sequence>MATKSNLLKMSDVKKKAKESQIQETYTLHDDTVLKFYPIFSETKIEELMIDLQLLLKESELKQIEITDSLMYHLINLMTIKHFSHLGKFIKGGVLEHIEYLDALRNGGYYKEIIDVFLPSEKQKIYEALSDKIAENQVFENILSKVAERTQELKLKNEDLFKQIDSLGKTQKQVKQRR</sequence>
<reference evidence="1 2" key="1">
    <citation type="submission" date="2024-03" db="EMBL/GenBank/DDBJ databases">
        <title>Bacilli Hybrid Assemblies.</title>
        <authorList>
            <person name="Kovac J."/>
        </authorList>
    </citation>
    <scope>NUCLEOTIDE SEQUENCE [LARGE SCALE GENOMIC DNA]</scope>
    <source>
        <strain evidence="1 2">FSL M8-0022</strain>
    </source>
</reference>
<name>A0ABU9K4L5_9BACI</name>
<evidence type="ECO:0000313" key="1">
    <source>
        <dbReference type="EMBL" id="MEL3959402.1"/>
    </source>
</evidence>
<comment type="caution">
    <text evidence="1">The sequence shown here is derived from an EMBL/GenBank/DDBJ whole genome shotgun (WGS) entry which is preliminary data.</text>
</comment>
<gene>
    <name evidence="1" type="ORF">NST17_19815</name>
</gene>
<keyword evidence="2" id="KW-1185">Reference proteome</keyword>
<evidence type="ECO:0000313" key="2">
    <source>
        <dbReference type="Proteomes" id="UP001459714"/>
    </source>
</evidence>